<dbReference type="AlphaFoldDB" id="A0AA88H2N5"/>
<evidence type="ECO:0000313" key="1">
    <source>
        <dbReference type="EMBL" id="KAG2392791.1"/>
    </source>
</evidence>
<dbReference type="Proteomes" id="UP000816034">
    <property type="component" value="Unassembled WGS sequence"/>
</dbReference>
<name>A0AA88H2N5_NAELO</name>
<gene>
    <name evidence="1" type="ORF">C9374_011516</name>
</gene>
<reference evidence="1 2" key="1">
    <citation type="journal article" date="2018" name="BMC Genomics">
        <title>The genome of Naegleria lovaniensis, the basis for a comparative approach to unravel pathogenicity factors of the human pathogenic amoeba N. fowleri.</title>
        <authorList>
            <person name="Liechti N."/>
            <person name="Schurch N."/>
            <person name="Bruggmann R."/>
            <person name="Wittwer M."/>
        </authorList>
    </citation>
    <scope>NUCLEOTIDE SEQUENCE [LARGE SCALE GENOMIC DNA]</scope>
    <source>
        <strain evidence="1 2">ATCC 30569</strain>
    </source>
</reference>
<proteinExistence type="predicted"/>
<organism evidence="1 2">
    <name type="scientific">Naegleria lovaniensis</name>
    <name type="common">Amoeba</name>
    <dbReference type="NCBI Taxonomy" id="51637"/>
    <lineage>
        <taxon>Eukaryota</taxon>
        <taxon>Discoba</taxon>
        <taxon>Heterolobosea</taxon>
        <taxon>Tetramitia</taxon>
        <taxon>Eutetramitia</taxon>
        <taxon>Vahlkampfiidae</taxon>
        <taxon>Naegleria</taxon>
    </lineage>
</organism>
<sequence length="294" mass="33348">MGSSLSKKQKQEIGSNYAGYTSLELYSNSKSMNVSPKKFMVSSSETSALASHHHHGATTGFHVERICVTGLIGSGKTFLINKIMEYLTIPNFSDFKQHMQHEKKKLEFIEIEKDIIAKTRTIGGTQIKGLIYVIHRKEYLTLHHSLNELLRIVQHNASLHSIPIVVVGLHILGVAPLLADNYKCKTIMEEDFDAATQHLFSLLHQHFNNRCFYLDFIVSEDVEHDRQMISSNIEYILMSLTSSPHSTTLSNESMTKKYEDFRQQHDGDFQNYVQSISEKSTPNTLPASPSNVFV</sequence>
<dbReference type="RefSeq" id="XP_044554685.1">
    <property type="nucleotide sequence ID" value="XM_044687180.1"/>
</dbReference>
<protein>
    <submittedName>
        <fullName evidence="1">Uncharacterized protein</fullName>
    </submittedName>
</protein>
<evidence type="ECO:0000313" key="2">
    <source>
        <dbReference type="Proteomes" id="UP000816034"/>
    </source>
</evidence>
<dbReference type="InterPro" id="IPR027417">
    <property type="entry name" value="P-loop_NTPase"/>
</dbReference>
<dbReference type="EMBL" id="PYSW02000004">
    <property type="protein sequence ID" value="KAG2392791.1"/>
    <property type="molecule type" value="Genomic_DNA"/>
</dbReference>
<keyword evidence="2" id="KW-1185">Reference proteome</keyword>
<comment type="caution">
    <text evidence="1">The sequence shown here is derived from an EMBL/GenBank/DDBJ whole genome shotgun (WGS) entry which is preliminary data.</text>
</comment>
<dbReference type="GeneID" id="68103970"/>
<accession>A0AA88H2N5</accession>
<dbReference type="SUPFAM" id="SSF52540">
    <property type="entry name" value="P-loop containing nucleoside triphosphate hydrolases"/>
    <property type="match status" value="1"/>
</dbReference>